<evidence type="ECO:0000313" key="4">
    <source>
        <dbReference type="Proteomes" id="UP000247498"/>
    </source>
</evidence>
<dbReference type="Pfam" id="PF04536">
    <property type="entry name" value="TPM_phosphatase"/>
    <property type="match status" value="1"/>
</dbReference>
<dbReference type="InterPro" id="IPR007621">
    <property type="entry name" value="TPM_dom"/>
</dbReference>
<dbReference type="EMBL" id="BDRX01000021">
    <property type="protein sequence ID" value="GBF91050.1"/>
    <property type="molecule type" value="Genomic_DNA"/>
</dbReference>
<feature type="transmembrane region" description="Helical" evidence="1">
    <location>
        <begin position="237"/>
        <end position="259"/>
    </location>
</feature>
<dbReference type="FunCoup" id="A0A2V0NZN4">
    <property type="interactions" value="647"/>
</dbReference>
<sequence>MACSAQLQRSGLAARPAAMNSRRSVVVRAQQQQRPPSPLSDAARRAAAGAAAVLLAAAPLTGAALANEFDVLGEPAPTNTYYVDDAGVLSKSTRSEVNKKLRLLETTTGYRVEVVTVRKLEFETDAYAFADKVLDNWYGSATDKKGVVLMVTTNKEGAVTGGKGFVAAVTEDLLDSVASDNIPIFAEEEKFNAAILTSIERIDAQLSGNPVPEAPRRNDAVRQRTYKTKEETEKTKTVTSTVVLTLLLIACIVPMLQYYGYTARD</sequence>
<dbReference type="PANTHER" id="PTHR30373:SF2">
    <property type="entry name" value="UPF0603 PROTEIN YGCG"/>
    <property type="match status" value="1"/>
</dbReference>
<keyword evidence="1" id="KW-0472">Membrane</keyword>
<dbReference type="InParanoid" id="A0A2V0NZN4"/>
<dbReference type="AlphaFoldDB" id="A0A2V0NZN4"/>
<gene>
    <name evidence="3" type="ORF">Rsub_03906</name>
</gene>
<proteinExistence type="predicted"/>
<evidence type="ECO:0000259" key="2">
    <source>
        <dbReference type="Pfam" id="PF04536"/>
    </source>
</evidence>
<reference evidence="3 4" key="1">
    <citation type="journal article" date="2018" name="Sci. Rep.">
        <title>Raphidocelis subcapitata (=Pseudokirchneriella subcapitata) provides an insight into genome evolution and environmental adaptations in the Sphaeropleales.</title>
        <authorList>
            <person name="Suzuki S."/>
            <person name="Yamaguchi H."/>
            <person name="Nakajima N."/>
            <person name="Kawachi M."/>
        </authorList>
    </citation>
    <scope>NUCLEOTIDE SEQUENCE [LARGE SCALE GENOMIC DNA]</scope>
    <source>
        <strain evidence="3 4">NIES-35</strain>
    </source>
</reference>
<dbReference type="Proteomes" id="UP000247498">
    <property type="component" value="Unassembled WGS sequence"/>
</dbReference>
<accession>A0A2V0NZN4</accession>
<dbReference type="OrthoDB" id="5645at2759"/>
<dbReference type="STRING" id="307507.A0A2V0NZN4"/>
<name>A0A2V0NZN4_9CHLO</name>
<keyword evidence="1" id="KW-0812">Transmembrane</keyword>
<organism evidence="3 4">
    <name type="scientific">Raphidocelis subcapitata</name>
    <dbReference type="NCBI Taxonomy" id="307507"/>
    <lineage>
        <taxon>Eukaryota</taxon>
        <taxon>Viridiplantae</taxon>
        <taxon>Chlorophyta</taxon>
        <taxon>core chlorophytes</taxon>
        <taxon>Chlorophyceae</taxon>
        <taxon>CS clade</taxon>
        <taxon>Sphaeropleales</taxon>
        <taxon>Selenastraceae</taxon>
        <taxon>Raphidocelis</taxon>
    </lineage>
</organism>
<evidence type="ECO:0000256" key="1">
    <source>
        <dbReference type="SAM" id="Phobius"/>
    </source>
</evidence>
<dbReference type="PANTHER" id="PTHR30373">
    <property type="entry name" value="UPF0603 PROTEIN YGCG"/>
    <property type="match status" value="1"/>
</dbReference>
<feature type="domain" description="TPM" evidence="2">
    <location>
        <begin position="83"/>
        <end position="204"/>
    </location>
</feature>
<protein>
    <recommendedName>
        <fullName evidence="2">TPM domain-containing protein</fullName>
    </recommendedName>
</protein>
<dbReference type="Gene3D" id="3.10.310.50">
    <property type="match status" value="1"/>
</dbReference>
<evidence type="ECO:0000313" key="3">
    <source>
        <dbReference type="EMBL" id="GBF91050.1"/>
    </source>
</evidence>
<keyword evidence="4" id="KW-1185">Reference proteome</keyword>
<comment type="caution">
    <text evidence="3">The sequence shown here is derived from an EMBL/GenBank/DDBJ whole genome shotgun (WGS) entry which is preliminary data.</text>
</comment>
<keyword evidence="1" id="KW-1133">Transmembrane helix</keyword>